<dbReference type="RefSeq" id="WP_145785220.1">
    <property type="nucleotide sequence ID" value="NZ_VIWZ01000001.1"/>
</dbReference>
<evidence type="ECO:0000313" key="2">
    <source>
        <dbReference type="Proteomes" id="UP000317685"/>
    </source>
</evidence>
<evidence type="ECO:0000313" key="1">
    <source>
        <dbReference type="EMBL" id="TWG20293.1"/>
    </source>
</evidence>
<dbReference type="EMBL" id="VIWZ01000001">
    <property type="protein sequence ID" value="TWG20293.1"/>
    <property type="molecule type" value="Genomic_DNA"/>
</dbReference>
<protein>
    <submittedName>
        <fullName evidence="1">Uncharacterized protein</fullName>
    </submittedName>
</protein>
<dbReference type="OrthoDB" id="3386207at2"/>
<accession>A0A561W8Z2</accession>
<keyword evidence="2" id="KW-1185">Reference proteome</keyword>
<name>A0A561W8Z2_9ACTN</name>
<comment type="caution">
    <text evidence="1">The sequence shown here is derived from an EMBL/GenBank/DDBJ whole genome shotgun (WGS) entry which is preliminary data.</text>
</comment>
<sequence>MNLVAIREDVAVIDALLRGIADRPVDLTDPDWQAKLSAAAPPAEEAGVAVEAAAALTALLDIYESGDEAARDEVRGIFRAHRAFSWGVGLRGEFPSAAAEFRRRLVHISARDQSADPRDDLVEIWELCEWARDRGIDVEPVLHAVAGISGEVDHFGMGSTRLLILRGLERH</sequence>
<dbReference type="Proteomes" id="UP000317685">
    <property type="component" value="Unassembled WGS sequence"/>
</dbReference>
<gene>
    <name evidence="1" type="ORF">FHU34_115690</name>
</gene>
<proteinExistence type="predicted"/>
<reference evidence="1 2" key="1">
    <citation type="submission" date="2019-06" db="EMBL/GenBank/DDBJ databases">
        <title>Sequencing the genomes of 1000 actinobacteria strains.</title>
        <authorList>
            <person name="Klenk H.-P."/>
        </authorList>
    </citation>
    <scope>NUCLEOTIDE SEQUENCE [LARGE SCALE GENOMIC DNA]</scope>
    <source>
        <strain evidence="1 2">DSM 45885</strain>
    </source>
</reference>
<dbReference type="GeneID" id="300131135"/>
<organism evidence="1 2">
    <name type="scientific">Micromonospora taraxaci</name>
    <dbReference type="NCBI Taxonomy" id="1316803"/>
    <lineage>
        <taxon>Bacteria</taxon>
        <taxon>Bacillati</taxon>
        <taxon>Actinomycetota</taxon>
        <taxon>Actinomycetes</taxon>
        <taxon>Micromonosporales</taxon>
        <taxon>Micromonosporaceae</taxon>
        <taxon>Micromonospora</taxon>
    </lineage>
</organism>
<dbReference type="AlphaFoldDB" id="A0A561W8Z2"/>